<dbReference type="Gene3D" id="2.60.40.380">
    <property type="entry name" value="Purple acid phosphatase-like, N-terminal"/>
    <property type="match status" value="1"/>
</dbReference>
<dbReference type="EMBL" id="CAJFCJ010000009">
    <property type="protein sequence ID" value="CAD5118751.1"/>
    <property type="molecule type" value="Genomic_DNA"/>
</dbReference>
<comment type="catalytic activity">
    <reaction evidence="3">
        <text>a phosphate monoester + H2O = an alcohol + phosphate</text>
        <dbReference type="Rhea" id="RHEA:15017"/>
        <dbReference type="ChEBI" id="CHEBI:15377"/>
        <dbReference type="ChEBI" id="CHEBI:30879"/>
        <dbReference type="ChEBI" id="CHEBI:43474"/>
        <dbReference type="ChEBI" id="CHEBI:67140"/>
        <dbReference type="EC" id="3.1.3.2"/>
    </reaction>
</comment>
<feature type="domain" description="Calcineurin-like phosphoesterase" evidence="4">
    <location>
        <begin position="127"/>
        <end position="331"/>
    </location>
</feature>
<dbReference type="GO" id="GO:0046872">
    <property type="term" value="F:metal ion binding"/>
    <property type="evidence" value="ECO:0007669"/>
    <property type="project" value="InterPro"/>
</dbReference>
<evidence type="ECO:0000259" key="6">
    <source>
        <dbReference type="Pfam" id="PF16656"/>
    </source>
</evidence>
<proteinExistence type="inferred from homology"/>
<protein>
    <recommendedName>
        <fullName evidence="3">Purple acid phosphatase</fullName>
        <ecNumber evidence="3">3.1.3.2</ecNumber>
    </recommendedName>
</protein>
<gene>
    <name evidence="7" type="ORF">DGYR_LOCUS7078</name>
</gene>
<feature type="domain" description="Purple acid phosphatase C-terminal" evidence="5">
    <location>
        <begin position="356"/>
        <end position="417"/>
    </location>
</feature>
<dbReference type="AlphaFoldDB" id="A0A7I8VTL6"/>
<dbReference type="OrthoDB" id="45007at2759"/>
<dbReference type="PANTHER" id="PTHR45867:SF3">
    <property type="entry name" value="ACID PHOSPHATASE TYPE 7"/>
    <property type="match status" value="1"/>
</dbReference>
<dbReference type="InterPro" id="IPR015914">
    <property type="entry name" value="PAPs_N"/>
</dbReference>
<organism evidence="7 8">
    <name type="scientific">Dimorphilus gyrociliatus</name>
    <dbReference type="NCBI Taxonomy" id="2664684"/>
    <lineage>
        <taxon>Eukaryota</taxon>
        <taxon>Metazoa</taxon>
        <taxon>Spiralia</taxon>
        <taxon>Lophotrochozoa</taxon>
        <taxon>Annelida</taxon>
        <taxon>Polychaeta</taxon>
        <taxon>Polychaeta incertae sedis</taxon>
        <taxon>Dinophilidae</taxon>
        <taxon>Dimorphilus</taxon>
    </lineage>
</organism>
<evidence type="ECO:0000256" key="3">
    <source>
        <dbReference type="RuleBase" id="RU361203"/>
    </source>
</evidence>
<feature type="chain" id="PRO_5029939995" description="Purple acid phosphatase" evidence="3">
    <location>
        <begin position="17"/>
        <end position="446"/>
    </location>
</feature>
<evidence type="ECO:0000256" key="1">
    <source>
        <dbReference type="ARBA" id="ARBA00022729"/>
    </source>
</evidence>
<dbReference type="InterPro" id="IPR003961">
    <property type="entry name" value="FN3_dom"/>
</dbReference>
<dbReference type="EC" id="3.1.3.2" evidence="3"/>
<dbReference type="GO" id="GO:0003993">
    <property type="term" value="F:acid phosphatase activity"/>
    <property type="evidence" value="ECO:0007669"/>
    <property type="project" value="UniProtKB-EC"/>
</dbReference>
<dbReference type="InterPro" id="IPR008963">
    <property type="entry name" value="Purple_acid_Pase-like_N"/>
</dbReference>
<evidence type="ECO:0000313" key="8">
    <source>
        <dbReference type="Proteomes" id="UP000549394"/>
    </source>
</evidence>
<reference evidence="7 8" key="1">
    <citation type="submission" date="2020-08" db="EMBL/GenBank/DDBJ databases">
        <authorList>
            <person name="Hejnol A."/>
        </authorList>
    </citation>
    <scope>NUCLEOTIDE SEQUENCE [LARGE SCALE GENOMIC DNA]</scope>
</reference>
<feature type="domain" description="Purple acid phosphatase N-terminal" evidence="6">
    <location>
        <begin position="23"/>
        <end position="117"/>
    </location>
</feature>
<dbReference type="SUPFAM" id="SSF56300">
    <property type="entry name" value="Metallo-dependent phosphatases"/>
    <property type="match status" value="1"/>
</dbReference>
<keyword evidence="1 3" id="KW-0732">Signal</keyword>
<evidence type="ECO:0000259" key="5">
    <source>
        <dbReference type="Pfam" id="PF14008"/>
    </source>
</evidence>
<dbReference type="InterPro" id="IPR025733">
    <property type="entry name" value="PAPs_C"/>
</dbReference>
<comment type="caution">
    <text evidence="7">The sequence shown here is derived from an EMBL/GenBank/DDBJ whole genome shotgun (WGS) entry which is preliminary data.</text>
</comment>
<dbReference type="InterPro" id="IPR041792">
    <property type="entry name" value="MPP_PAP"/>
</dbReference>
<dbReference type="SUPFAM" id="SSF49363">
    <property type="entry name" value="Purple acid phosphatase, N-terminal domain"/>
    <property type="match status" value="1"/>
</dbReference>
<sequence>MLFLLVAINLFIYIECQVLYQQPEQVHISIGNNASEMYVSWVTMNDTKNSFVQYGLYSLRDLNLKAVGSSSKFVDGGSQKRTMFIHRVKLTNLKADTVYTYNVGSNSGWSDIFFFKTWRTDPNWSPRFAIYGDMGNSNAQSLARLQQETRKNFYDAILHVGDFAYDMDSDNARVGDQFMRQIESIAAYVPYMTCPGNHEQAYNFSNYRFRFGMPRNGDGESIYYSYDVGPVHIISFSTEVYFYLQYGTQQIRNQFAWLEQDLIKANKNRAERPWIVTMAHRPMYCSNNDNDDCSKYESIIRTGLPYLGYGLEDLFYQYGVDVMIWAHEHSYERLWPIYDRTVCNGSLAQPYIEPGAPIHITTGSAGCRERHDGFIPIQPYMTAFRSDDYGYTRMQFFNSSHAYFEQVSDDKKGEIIDKTWIVKSKHGIYSYADNSGKCKGSLPENP</sequence>
<keyword evidence="3" id="KW-0378">Hydrolase</keyword>
<dbReference type="Gene3D" id="3.60.21.10">
    <property type="match status" value="1"/>
</dbReference>
<evidence type="ECO:0000259" key="4">
    <source>
        <dbReference type="Pfam" id="PF00149"/>
    </source>
</evidence>
<dbReference type="InterPro" id="IPR029052">
    <property type="entry name" value="Metallo-depent_PP-like"/>
</dbReference>
<dbReference type="CDD" id="cd00063">
    <property type="entry name" value="FN3"/>
    <property type="match status" value="1"/>
</dbReference>
<evidence type="ECO:0000256" key="2">
    <source>
        <dbReference type="ARBA" id="ARBA00023180"/>
    </source>
</evidence>
<dbReference type="Proteomes" id="UP000549394">
    <property type="component" value="Unassembled WGS sequence"/>
</dbReference>
<feature type="signal peptide" evidence="3">
    <location>
        <begin position="1"/>
        <end position="16"/>
    </location>
</feature>
<dbReference type="PANTHER" id="PTHR45867">
    <property type="entry name" value="PURPLE ACID PHOSPHATASE"/>
    <property type="match status" value="1"/>
</dbReference>
<evidence type="ECO:0000313" key="7">
    <source>
        <dbReference type="EMBL" id="CAD5118751.1"/>
    </source>
</evidence>
<dbReference type="Pfam" id="PF14008">
    <property type="entry name" value="Metallophos_C"/>
    <property type="match status" value="1"/>
</dbReference>
<accession>A0A7I8VTL6</accession>
<keyword evidence="8" id="KW-1185">Reference proteome</keyword>
<name>A0A7I8VTL6_9ANNE</name>
<comment type="similarity">
    <text evidence="3">Belongs to the metallophosphoesterase superfamily. Purple acid phosphatase family.</text>
</comment>
<keyword evidence="2" id="KW-0325">Glycoprotein</keyword>
<dbReference type="Pfam" id="PF16656">
    <property type="entry name" value="Pur_ac_phosph_N"/>
    <property type="match status" value="1"/>
</dbReference>
<dbReference type="CDD" id="cd00839">
    <property type="entry name" value="MPP_PAPs"/>
    <property type="match status" value="1"/>
</dbReference>
<dbReference type="Pfam" id="PF00149">
    <property type="entry name" value="Metallophos"/>
    <property type="match status" value="1"/>
</dbReference>
<dbReference type="InterPro" id="IPR004843">
    <property type="entry name" value="Calcineurin-like_PHP"/>
</dbReference>